<evidence type="ECO:0000256" key="1">
    <source>
        <dbReference type="SAM" id="Coils"/>
    </source>
</evidence>
<evidence type="ECO:0000313" key="4">
    <source>
        <dbReference type="Proteomes" id="UP000215914"/>
    </source>
</evidence>
<evidence type="ECO:0000313" key="3">
    <source>
        <dbReference type="EMBL" id="KAF5787291.1"/>
    </source>
</evidence>
<protein>
    <submittedName>
        <fullName evidence="3">Uncharacterized protein</fullName>
    </submittedName>
</protein>
<dbReference type="AlphaFoldDB" id="A0A9K3HZX5"/>
<gene>
    <name evidence="3" type="ORF">HanXRQr2_Chr10g0451081</name>
</gene>
<keyword evidence="1" id="KW-0175">Coiled coil</keyword>
<dbReference type="Proteomes" id="UP000215914">
    <property type="component" value="Unassembled WGS sequence"/>
</dbReference>
<feature type="compositionally biased region" description="Basic and acidic residues" evidence="2">
    <location>
        <begin position="33"/>
        <end position="45"/>
    </location>
</feature>
<comment type="caution">
    <text evidence="3">The sequence shown here is derived from an EMBL/GenBank/DDBJ whole genome shotgun (WGS) entry which is preliminary data.</text>
</comment>
<feature type="compositionally biased region" description="Polar residues" evidence="2">
    <location>
        <begin position="87"/>
        <end position="96"/>
    </location>
</feature>
<name>A0A9K3HZX5_HELAN</name>
<evidence type="ECO:0000256" key="2">
    <source>
        <dbReference type="SAM" id="MobiDB-lite"/>
    </source>
</evidence>
<dbReference type="EMBL" id="MNCJ02000325">
    <property type="protein sequence ID" value="KAF5787291.1"/>
    <property type="molecule type" value="Genomic_DNA"/>
</dbReference>
<reference evidence="3" key="2">
    <citation type="submission" date="2020-06" db="EMBL/GenBank/DDBJ databases">
        <title>Helianthus annuus Genome sequencing and assembly Release 2.</title>
        <authorList>
            <person name="Gouzy J."/>
            <person name="Langlade N."/>
            <person name="Munos S."/>
        </authorList>
    </citation>
    <scope>NUCLEOTIDE SEQUENCE</scope>
    <source>
        <tissue evidence="3">Leaves</tissue>
    </source>
</reference>
<keyword evidence="4" id="KW-1185">Reference proteome</keyword>
<dbReference type="Gramene" id="mRNA:HanXRQr2_Chr10g0451081">
    <property type="protein sequence ID" value="mRNA:HanXRQr2_Chr10g0451081"/>
    <property type="gene ID" value="HanXRQr2_Chr10g0451081"/>
</dbReference>
<organism evidence="3 4">
    <name type="scientific">Helianthus annuus</name>
    <name type="common">Common sunflower</name>
    <dbReference type="NCBI Taxonomy" id="4232"/>
    <lineage>
        <taxon>Eukaryota</taxon>
        <taxon>Viridiplantae</taxon>
        <taxon>Streptophyta</taxon>
        <taxon>Embryophyta</taxon>
        <taxon>Tracheophyta</taxon>
        <taxon>Spermatophyta</taxon>
        <taxon>Magnoliopsida</taxon>
        <taxon>eudicotyledons</taxon>
        <taxon>Gunneridae</taxon>
        <taxon>Pentapetalae</taxon>
        <taxon>asterids</taxon>
        <taxon>campanulids</taxon>
        <taxon>Asterales</taxon>
        <taxon>Asteraceae</taxon>
        <taxon>Asteroideae</taxon>
        <taxon>Heliantheae alliance</taxon>
        <taxon>Heliantheae</taxon>
        <taxon>Helianthus</taxon>
    </lineage>
</organism>
<feature type="coiled-coil region" evidence="1">
    <location>
        <begin position="170"/>
        <end position="236"/>
    </location>
</feature>
<reference evidence="3" key="1">
    <citation type="journal article" date="2017" name="Nature">
        <title>The sunflower genome provides insights into oil metabolism, flowering and Asterid evolution.</title>
        <authorList>
            <person name="Badouin H."/>
            <person name="Gouzy J."/>
            <person name="Grassa C.J."/>
            <person name="Murat F."/>
            <person name="Staton S.E."/>
            <person name="Cottret L."/>
            <person name="Lelandais-Briere C."/>
            <person name="Owens G.L."/>
            <person name="Carrere S."/>
            <person name="Mayjonade B."/>
            <person name="Legrand L."/>
            <person name="Gill N."/>
            <person name="Kane N.C."/>
            <person name="Bowers J.E."/>
            <person name="Hubner S."/>
            <person name="Bellec A."/>
            <person name="Berard A."/>
            <person name="Berges H."/>
            <person name="Blanchet N."/>
            <person name="Boniface M.C."/>
            <person name="Brunel D."/>
            <person name="Catrice O."/>
            <person name="Chaidir N."/>
            <person name="Claudel C."/>
            <person name="Donnadieu C."/>
            <person name="Faraut T."/>
            <person name="Fievet G."/>
            <person name="Helmstetter N."/>
            <person name="King M."/>
            <person name="Knapp S.J."/>
            <person name="Lai Z."/>
            <person name="Le Paslier M.C."/>
            <person name="Lippi Y."/>
            <person name="Lorenzon L."/>
            <person name="Mandel J.R."/>
            <person name="Marage G."/>
            <person name="Marchand G."/>
            <person name="Marquand E."/>
            <person name="Bret-Mestries E."/>
            <person name="Morien E."/>
            <person name="Nambeesan S."/>
            <person name="Nguyen T."/>
            <person name="Pegot-Espagnet P."/>
            <person name="Pouilly N."/>
            <person name="Raftis F."/>
            <person name="Sallet E."/>
            <person name="Schiex T."/>
            <person name="Thomas J."/>
            <person name="Vandecasteele C."/>
            <person name="Vares D."/>
            <person name="Vear F."/>
            <person name="Vautrin S."/>
            <person name="Crespi M."/>
            <person name="Mangin B."/>
            <person name="Burke J.M."/>
            <person name="Salse J."/>
            <person name="Munos S."/>
            <person name="Vincourt P."/>
            <person name="Rieseberg L.H."/>
            <person name="Langlade N.B."/>
        </authorList>
    </citation>
    <scope>NUCLEOTIDE SEQUENCE</scope>
    <source>
        <tissue evidence="3">Leaves</tissue>
    </source>
</reference>
<accession>A0A9K3HZX5</accession>
<proteinExistence type="predicted"/>
<sequence length="356" mass="39005">MAGVKSSKAPRKIDISKITPPASPPSRTIELSPPRDDLGEKKKQDGVNAKHVGEGSGDDAARAGGHVAGGAGGDGRNKGIDIEAESSEATQRQTIYTKRPPGGGGGATSGVVRSPEFENVRAGSWDTHNPTCDDLPHTFVPTLEFENEKKAFAEEREKFNAEKKGLLWRVSDAEQKLAQEKQMNTQKQKDWETACERTNVEMQSQRDAIVRLSGEKKKISEEAEQARIAFEKKEEEYVERIAALEEFIADRIVKSHELANYMFELGQAGYNSDRKNGYSEGRAAAVNNEKDYHFEFYKEDCGAAYAAKRQEFASLEFGVVKAAQKLSRKPDGVALLKKALGDEDRATGGAGTSHPE</sequence>
<feature type="region of interest" description="Disordered" evidence="2">
    <location>
        <begin position="1"/>
        <end position="115"/>
    </location>
</feature>